<dbReference type="OrthoDB" id="6773125at2759"/>
<dbReference type="EMBL" id="OV651816">
    <property type="protein sequence ID" value="CAH1109802.1"/>
    <property type="molecule type" value="Genomic_DNA"/>
</dbReference>
<protein>
    <recommendedName>
        <fullName evidence="1">DUF4371 domain-containing protein</fullName>
    </recommendedName>
</protein>
<keyword evidence="3" id="KW-1185">Reference proteome</keyword>
<dbReference type="AlphaFoldDB" id="A0A9P0D3X2"/>
<feature type="domain" description="DUF4371" evidence="1">
    <location>
        <begin position="10"/>
        <end position="163"/>
    </location>
</feature>
<dbReference type="InterPro" id="IPR025398">
    <property type="entry name" value="DUF4371"/>
</dbReference>
<dbReference type="Proteomes" id="UP001153636">
    <property type="component" value="Chromosome 4"/>
</dbReference>
<dbReference type="PANTHER" id="PTHR45749:SF28">
    <property type="entry name" value="ZINC FINGER MYM-TYPE PROTEIN 1-LIKE-RELATED"/>
    <property type="match status" value="1"/>
</dbReference>
<dbReference type="Pfam" id="PF14291">
    <property type="entry name" value="DUF4371"/>
    <property type="match status" value="1"/>
</dbReference>
<evidence type="ECO:0000259" key="1">
    <source>
        <dbReference type="Pfam" id="PF14291"/>
    </source>
</evidence>
<organism evidence="2 3">
    <name type="scientific">Psylliodes chrysocephalus</name>
    <dbReference type="NCBI Taxonomy" id="3402493"/>
    <lineage>
        <taxon>Eukaryota</taxon>
        <taxon>Metazoa</taxon>
        <taxon>Ecdysozoa</taxon>
        <taxon>Arthropoda</taxon>
        <taxon>Hexapoda</taxon>
        <taxon>Insecta</taxon>
        <taxon>Pterygota</taxon>
        <taxon>Neoptera</taxon>
        <taxon>Endopterygota</taxon>
        <taxon>Coleoptera</taxon>
        <taxon>Polyphaga</taxon>
        <taxon>Cucujiformia</taxon>
        <taxon>Chrysomeloidea</taxon>
        <taxon>Chrysomelidae</taxon>
        <taxon>Galerucinae</taxon>
        <taxon>Alticini</taxon>
        <taxon>Psylliodes</taxon>
    </lineage>
</organism>
<proteinExistence type="predicted"/>
<evidence type="ECO:0000313" key="3">
    <source>
        <dbReference type="Proteomes" id="UP001153636"/>
    </source>
</evidence>
<accession>A0A9P0D3X2</accession>
<evidence type="ECO:0000313" key="2">
    <source>
        <dbReference type="EMBL" id="CAH1109802.1"/>
    </source>
</evidence>
<reference evidence="2" key="1">
    <citation type="submission" date="2022-01" db="EMBL/GenBank/DDBJ databases">
        <authorList>
            <person name="King R."/>
        </authorList>
    </citation>
    <scope>NUCLEOTIDE SEQUENCE</scope>
</reference>
<dbReference type="PANTHER" id="PTHR45749">
    <property type="match status" value="1"/>
</dbReference>
<gene>
    <name evidence="2" type="ORF">PSYICH_LOCUS10346</name>
</gene>
<name>A0A9P0D3X2_9CUCU</name>
<sequence>MLKNRYILFKIINCIRFCGAFELALWGHDESDSSENPRIFRKLINFSAELDATLSDHQKNSSVFKGTFKEIQNDLLQCMLDVCHEQIIEEINNSPFLTIMADETMDFAAKTQLVVKFLDMLAMVSEKCDAETLSKTILTVIDPLIQNSPNKLIAQSFDGAAVISVQHAGVRALIKK</sequence>